<evidence type="ECO:0000313" key="1">
    <source>
        <dbReference type="EMBL" id="SDG04667.1"/>
    </source>
</evidence>
<dbReference type="STRING" id="454006.SAMN05421825_2525"/>
<dbReference type="Proteomes" id="UP000199203">
    <property type="component" value="Unassembled WGS sequence"/>
</dbReference>
<sequence length="32" mass="3937">MEDQNVQETEILASISNPLWTYYILWNYIQNF</sequence>
<protein>
    <submittedName>
        <fullName evidence="1">Uncharacterized protein</fullName>
    </submittedName>
</protein>
<organism evidence="1 2">
    <name type="scientific">Epilithonimonas hungarica</name>
    <dbReference type="NCBI Taxonomy" id="454006"/>
    <lineage>
        <taxon>Bacteria</taxon>
        <taxon>Pseudomonadati</taxon>
        <taxon>Bacteroidota</taxon>
        <taxon>Flavobacteriia</taxon>
        <taxon>Flavobacteriales</taxon>
        <taxon>Weeksellaceae</taxon>
        <taxon>Chryseobacterium group</taxon>
        <taxon>Epilithonimonas</taxon>
    </lineage>
</organism>
<keyword evidence="2" id="KW-1185">Reference proteome</keyword>
<reference evidence="2" key="1">
    <citation type="submission" date="2016-10" db="EMBL/GenBank/DDBJ databases">
        <authorList>
            <person name="Varghese N."/>
            <person name="Submissions S."/>
        </authorList>
    </citation>
    <scope>NUCLEOTIDE SEQUENCE [LARGE SCALE GENOMIC DNA]</scope>
    <source>
        <strain evidence="2">DSM 19684</strain>
    </source>
</reference>
<name>A0A1G7R1Q3_9FLAO</name>
<dbReference type="EMBL" id="FNBH01000003">
    <property type="protein sequence ID" value="SDG04667.1"/>
    <property type="molecule type" value="Genomic_DNA"/>
</dbReference>
<evidence type="ECO:0000313" key="2">
    <source>
        <dbReference type="Proteomes" id="UP000199203"/>
    </source>
</evidence>
<gene>
    <name evidence="1" type="ORF">SAMN05421825_2525</name>
</gene>
<accession>A0A1G7R1Q3</accession>
<dbReference type="AlphaFoldDB" id="A0A1G7R1Q3"/>
<proteinExistence type="predicted"/>